<proteinExistence type="inferred from homology"/>
<dbReference type="GO" id="GO:0006032">
    <property type="term" value="P:chitin catabolic process"/>
    <property type="evidence" value="ECO:0007669"/>
    <property type="project" value="UniProtKB-KW"/>
</dbReference>
<keyword evidence="7 13" id="KW-0378">Hydrolase</keyword>
<feature type="domain" description="GH18" evidence="17">
    <location>
        <begin position="167"/>
        <end position="519"/>
    </location>
</feature>
<gene>
    <name evidence="18" type="ORF">NKR23_g8492</name>
</gene>
<keyword evidence="5" id="KW-0964">Secreted</keyword>
<dbReference type="GO" id="GO:0008843">
    <property type="term" value="F:endochitinase activity"/>
    <property type="evidence" value="ECO:0007669"/>
    <property type="project" value="UniProtKB-EC"/>
</dbReference>
<evidence type="ECO:0000256" key="3">
    <source>
        <dbReference type="ARBA" id="ARBA00008682"/>
    </source>
</evidence>
<evidence type="ECO:0000256" key="8">
    <source>
        <dbReference type="ARBA" id="ARBA00023024"/>
    </source>
</evidence>
<dbReference type="PROSITE" id="PS51910">
    <property type="entry name" value="GH18_2"/>
    <property type="match status" value="1"/>
</dbReference>
<dbReference type="Pfam" id="PF00704">
    <property type="entry name" value="Glyco_hydro_18"/>
    <property type="match status" value="1"/>
</dbReference>
<dbReference type="Proteomes" id="UP001174694">
    <property type="component" value="Unassembled WGS sequence"/>
</dbReference>
<protein>
    <recommendedName>
        <fullName evidence="4">chitinase</fullName>
        <ecNumber evidence="4">3.2.1.14</ecNumber>
    </recommendedName>
</protein>
<dbReference type="AlphaFoldDB" id="A0AA38RJU1"/>
<comment type="similarity">
    <text evidence="3">Belongs to the glycosyl hydrolase 18 family. Chitinase class V subfamily.</text>
</comment>
<keyword evidence="8" id="KW-0146">Chitin degradation</keyword>
<evidence type="ECO:0000256" key="2">
    <source>
        <dbReference type="ARBA" id="ARBA00004613"/>
    </source>
</evidence>
<dbReference type="InterPro" id="IPR029070">
    <property type="entry name" value="Chitinase_insertion_sf"/>
</dbReference>
<reference evidence="18" key="1">
    <citation type="submission" date="2022-07" db="EMBL/GenBank/DDBJ databases">
        <title>Fungi with potential for degradation of polypropylene.</title>
        <authorList>
            <person name="Gostincar C."/>
        </authorList>
    </citation>
    <scope>NUCLEOTIDE SEQUENCE</scope>
    <source>
        <strain evidence="18">EXF-13308</strain>
    </source>
</reference>
<dbReference type="EMBL" id="JANBVO010000030">
    <property type="protein sequence ID" value="KAJ9138369.1"/>
    <property type="molecule type" value="Genomic_DNA"/>
</dbReference>
<evidence type="ECO:0000313" key="19">
    <source>
        <dbReference type="Proteomes" id="UP001174694"/>
    </source>
</evidence>
<comment type="catalytic activity">
    <reaction evidence="1">
        <text>Random endo-hydrolysis of N-acetyl-beta-D-glucosaminide (1-&gt;4)-beta-linkages in chitin and chitodextrins.</text>
        <dbReference type="EC" id="3.2.1.14"/>
    </reaction>
</comment>
<evidence type="ECO:0000256" key="7">
    <source>
        <dbReference type="ARBA" id="ARBA00022801"/>
    </source>
</evidence>
<dbReference type="PROSITE" id="PS01095">
    <property type="entry name" value="GH18_1"/>
    <property type="match status" value="1"/>
</dbReference>
<dbReference type="InterPro" id="IPR001223">
    <property type="entry name" value="Glyco_hydro18_cat"/>
</dbReference>
<dbReference type="GO" id="GO:0005576">
    <property type="term" value="C:extracellular region"/>
    <property type="evidence" value="ECO:0007669"/>
    <property type="project" value="UniProtKB-SubCell"/>
</dbReference>
<evidence type="ECO:0000256" key="6">
    <source>
        <dbReference type="ARBA" id="ARBA00022669"/>
    </source>
</evidence>
<dbReference type="Gene3D" id="3.30.60.10">
    <property type="entry name" value="Endochitinase-like"/>
    <property type="match status" value="1"/>
</dbReference>
<evidence type="ECO:0000259" key="16">
    <source>
        <dbReference type="PROSITE" id="PS50941"/>
    </source>
</evidence>
<comment type="caution">
    <text evidence="18">The sequence shown here is derived from an EMBL/GenBank/DDBJ whole genome shotgun (WGS) entry which is preliminary data.</text>
</comment>
<evidence type="ECO:0000256" key="14">
    <source>
        <dbReference type="SAM" id="MobiDB-lite"/>
    </source>
</evidence>
<keyword evidence="12" id="KW-1015">Disulfide bond</keyword>
<evidence type="ECO:0000256" key="5">
    <source>
        <dbReference type="ARBA" id="ARBA00022525"/>
    </source>
</evidence>
<dbReference type="Pfam" id="PF00187">
    <property type="entry name" value="Chitin_bind_1"/>
    <property type="match status" value="1"/>
</dbReference>
<feature type="signal peptide" evidence="15">
    <location>
        <begin position="1"/>
        <end position="21"/>
    </location>
</feature>
<feature type="compositionally biased region" description="Basic and acidic residues" evidence="14">
    <location>
        <begin position="749"/>
        <end position="765"/>
    </location>
</feature>
<dbReference type="InterPro" id="IPR017853">
    <property type="entry name" value="GH"/>
</dbReference>
<dbReference type="PANTHER" id="PTHR11177">
    <property type="entry name" value="CHITINASE"/>
    <property type="match status" value="1"/>
</dbReference>
<accession>A0AA38RJU1</accession>
<keyword evidence="6 12" id="KW-0147">Chitin-binding</keyword>
<evidence type="ECO:0000313" key="18">
    <source>
        <dbReference type="EMBL" id="KAJ9138369.1"/>
    </source>
</evidence>
<feature type="region of interest" description="Disordered" evidence="14">
    <location>
        <begin position="749"/>
        <end position="789"/>
    </location>
</feature>
<dbReference type="PROSITE" id="PS00026">
    <property type="entry name" value="CHIT_BIND_I_1"/>
    <property type="match status" value="1"/>
</dbReference>
<feature type="disulfide bond" evidence="12">
    <location>
        <begin position="113"/>
        <end position="125"/>
    </location>
</feature>
<dbReference type="GO" id="GO:0000272">
    <property type="term" value="P:polysaccharide catabolic process"/>
    <property type="evidence" value="ECO:0007669"/>
    <property type="project" value="UniProtKB-KW"/>
</dbReference>
<dbReference type="SUPFAM" id="SSF54556">
    <property type="entry name" value="Chitinase insertion domain"/>
    <property type="match status" value="1"/>
</dbReference>
<dbReference type="SUPFAM" id="SSF51445">
    <property type="entry name" value="(Trans)glycosidases"/>
    <property type="match status" value="1"/>
</dbReference>
<dbReference type="InterPro" id="IPR001002">
    <property type="entry name" value="Chitin-bd_1"/>
</dbReference>
<keyword evidence="15" id="KW-0732">Signal</keyword>
<keyword evidence="11" id="KW-0624">Polysaccharide degradation</keyword>
<keyword evidence="10 13" id="KW-0326">Glycosidase</keyword>
<evidence type="ECO:0000256" key="10">
    <source>
        <dbReference type="ARBA" id="ARBA00023295"/>
    </source>
</evidence>
<dbReference type="InterPro" id="IPR018371">
    <property type="entry name" value="Chitin-binding_1_CS"/>
</dbReference>
<dbReference type="InterPro" id="IPR011583">
    <property type="entry name" value="Chitinase_II/V-like_cat"/>
</dbReference>
<dbReference type="SMART" id="SM00636">
    <property type="entry name" value="Glyco_18"/>
    <property type="match status" value="1"/>
</dbReference>
<keyword evidence="19" id="KW-1185">Reference proteome</keyword>
<dbReference type="EC" id="3.2.1.14" evidence="4"/>
<dbReference type="PANTHER" id="PTHR11177:SF333">
    <property type="entry name" value="CHITINASE"/>
    <property type="match status" value="1"/>
</dbReference>
<name>A0AA38RJU1_9PEZI</name>
<feature type="chain" id="PRO_5041278581" description="chitinase" evidence="15">
    <location>
        <begin position="22"/>
        <end position="949"/>
    </location>
</feature>
<evidence type="ECO:0000256" key="15">
    <source>
        <dbReference type="SAM" id="SignalP"/>
    </source>
</evidence>
<evidence type="ECO:0000256" key="1">
    <source>
        <dbReference type="ARBA" id="ARBA00000822"/>
    </source>
</evidence>
<sequence>MHLKPWVTALAGLASLSFSSAKTVRTNPIALSPFAQSANGVATYDLRPGNSSVHARSLPTGTCDASTPCENGACCGSNNLCGYSPTSCGTGCQHNCDAKAQCGPYAVEGEQGCPLNVCCSEFGFCGSTSEFCTWTNTADPNYSSCDTKYGGCGSVKRPSCSGTSVGKRNIGYYESWANTRSCQNVAPEDLNIDGFTSLNFAFAFFDPSTFQIAPMDANAASLYSRFTALKQQKAGLETWISVGGWSFTDPGATQHAFSDMVSSSANRATFISGLMKFMSTYGFDGVDLDWEYPGADDRGGNQADVENYVTFASELRSAFGSKYGLTITLPTSYWYLQHFDLEGIQKSVDWFNIMAYDLHGVWDAASEFVGPYIAPHTNITEIDAALDLLWRAGVDSSKVVLGQGWYGRSFTLTDPSCHTPNGICQFSGGADAGPCSKASGILDYEEIANIILSNTLTPVWDKTAGVKWITWNSNQWVSYDDGDTFKQKRDFANSRCLGGMMVWAVDQVDQDADNGFGGSAAASGADVTDSQQADADQATANNVASKTCYTAGCGESCKDGTFQVAQFNGQPGSLSTSDRCDKKSYRTLCCDSKTQVGSCQWRGYRGAGLSCIGGCADGETELTTNTNSHDDKKGDKNCNGGIQSYCCSGFKPTTSSLKDDLAGAAKAAAEAAAEQVALDVAAKAFCRVAVPALLAPLELLEDLIPIVGEILDIAEVAATPAIIEGCVKGIEKEGKSEFKVFGKKETLSMDLPKTKPTDVPDRSDPKSATPTKTADKNSPSCTKKAKRASEIETKENYIDSSAMRIMKAQANQPNTSWKDGDGWAIMARWPQTGLLPVPEHYQLIAGRTTTHNRNWVANAYDIRAQDGKMFFITRGDSASGWETKNLEKENGYGPVTYANLGPIRRGLTYEQIKNLGETYAQNNPTYSYMGIGGNNCRTFAQALYRLIAI</sequence>
<dbReference type="InterPro" id="IPR050314">
    <property type="entry name" value="Glycosyl_Hydrlase_18"/>
</dbReference>
<comment type="caution">
    <text evidence="12">Lacks conserved residue(s) required for the propagation of feature annotation.</text>
</comment>
<feature type="domain" description="Chitin-binding type-1" evidence="16">
    <location>
        <begin position="99"/>
        <end position="154"/>
    </location>
</feature>
<evidence type="ECO:0000256" key="9">
    <source>
        <dbReference type="ARBA" id="ARBA00023277"/>
    </source>
</evidence>
<dbReference type="SUPFAM" id="SSF57016">
    <property type="entry name" value="Plant lectins/antimicrobial peptides"/>
    <property type="match status" value="1"/>
</dbReference>
<dbReference type="Gene3D" id="3.10.50.10">
    <property type="match status" value="1"/>
</dbReference>
<dbReference type="GO" id="GO:0008061">
    <property type="term" value="F:chitin binding"/>
    <property type="evidence" value="ECO:0007669"/>
    <property type="project" value="UniProtKB-UniRule"/>
</dbReference>
<dbReference type="Gene3D" id="3.20.20.80">
    <property type="entry name" value="Glycosidases"/>
    <property type="match status" value="1"/>
</dbReference>
<evidence type="ECO:0000259" key="17">
    <source>
        <dbReference type="PROSITE" id="PS51910"/>
    </source>
</evidence>
<feature type="disulfide bond" evidence="12">
    <location>
        <begin position="118"/>
        <end position="132"/>
    </location>
</feature>
<evidence type="ECO:0000256" key="12">
    <source>
        <dbReference type="PROSITE-ProRule" id="PRU00261"/>
    </source>
</evidence>
<evidence type="ECO:0000256" key="13">
    <source>
        <dbReference type="RuleBase" id="RU000489"/>
    </source>
</evidence>
<dbReference type="InterPro" id="IPR036861">
    <property type="entry name" value="Endochitinase-like_sf"/>
</dbReference>
<evidence type="ECO:0000256" key="4">
    <source>
        <dbReference type="ARBA" id="ARBA00012729"/>
    </source>
</evidence>
<comment type="subcellular location">
    <subcellularLocation>
        <location evidence="2">Secreted</location>
    </subcellularLocation>
</comment>
<feature type="compositionally biased region" description="Polar residues" evidence="14">
    <location>
        <begin position="766"/>
        <end position="781"/>
    </location>
</feature>
<dbReference type="PROSITE" id="PS50941">
    <property type="entry name" value="CHIT_BIND_I_2"/>
    <property type="match status" value="1"/>
</dbReference>
<evidence type="ECO:0000256" key="11">
    <source>
        <dbReference type="ARBA" id="ARBA00023326"/>
    </source>
</evidence>
<organism evidence="18 19">
    <name type="scientific">Pleurostoma richardsiae</name>
    <dbReference type="NCBI Taxonomy" id="41990"/>
    <lineage>
        <taxon>Eukaryota</taxon>
        <taxon>Fungi</taxon>
        <taxon>Dikarya</taxon>
        <taxon>Ascomycota</taxon>
        <taxon>Pezizomycotina</taxon>
        <taxon>Sordariomycetes</taxon>
        <taxon>Sordariomycetidae</taxon>
        <taxon>Calosphaeriales</taxon>
        <taxon>Pleurostomataceae</taxon>
        <taxon>Pleurostoma</taxon>
    </lineage>
</organism>
<dbReference type="InterPro" id="IPR001579">
    <property type="entry name" value="Glyco_hydro_18_chit_AS"/>
</dbReference>
<keyword evidence="9" id="KW-0119">Carbohydrate metabolism</keyword>